<name>A0ABU5I9F9_9BURK</name>
<feature type="transmembrane region" description="Helical" evidence="2">
    <location>
        <begin position="46"/>
        <end position="64"/>
    </location>
</feature>
<sequence>METSHHHDTSSVGQGSGTRRSPWTVVIVMLLLIGGFYLLREHWGHVAGLWPYLLLLGCPLMHLFGHGGHGHGGHGHHQGSSNSANASSPDGKW</sequence>
<gene>
    <name evidence="3" type="ORF">SM757_04020</name>
</gene>
<feature type="transmembrane region" description="Helical" evidence="2">
    <location>
        <begin position="20"/>
        <end position="39"/>
    </location>
</feature>
<keyword evidence="2" id="KW-0812">Transmembrane</keyword>
<evidence type="ECO:0000313" key="4">
    <source>
        <dbReference type="Proteomes" id="UP001293718"/>
    </source>
</evidence>
<evidence type="ECO:0000313" key="3">
    <source>
        <dbReference type="EMBL" id="MDZ5455734.1"/>
    </source>
</evidence>
<accession>A0ABU5I9F9</accession>
<dbReference type="EMBL" id="JAXOJX010000003">
    <property type="protein sequence ID" value="MDZ5455734.1"/>
    <property type="molecule type" value="Genomic_DNA"/>
</dbReference>
<evidence type="ECO:0000256" key="1">
    <source>
        <dbReference type="SAM" id="MobiDB-lite"/>
    </source>
</evidence>
<dbReference type="Proteomes" id="UP001293718">
    <property type="component" value="Unassembled WGS sequence"/>
</dbReference>
<evidence type="ECO:0000256" key="2">
    <source>
        <dbReference type="SAM" id="Phobius"/>
    </source>
</evidence>
<feature type="region of interest" description="Disordered" evidence="1">
    <location>
        <begin position="69"/>
        <end position="93"/>
    </location>
</feature>
<organism evidence="3 4">
    <name type="scientific">Azohydromonas lata</name>
    <dbReference type="NCBI Taxonomy" id="45677"/>
    <lineage>
        <taxon>Bacteria</taxon>
        <taxon>Pseudomonadati</taxon>
        <taxon>Pseudomonadota</taxon>
        <taxon>Betaproteobacteria</taxon>
        <taxon>Burkholderiales</taxon>
        <taxon>Sphaerotilaceae</taxon>
        <taxon>Azohydromonas</taxon>
    </lineage>
</organism>
<dbReference type="Pfam" id="PF11666">
    <property type="entry name" value="DUF2933"/>
    <property type="match status" value="1"/>
</dbReference>
<keyword evidence="4" id="KW-1185">Reference proteome</keyword>
<reference evidence="3 4" key="1">
    <citation type="submission" date="2023-11" db="EMBL/GenBank/DDBJ databases">
        <title>Draft genome of Azohydromonas lata strain H1 (DSM1123), a polyhydroxyalkanoate producer.</title>
        <authorList>
            <person name="Traversa D."/>
            <person name="D'Addabbo P."/>
            <person name="Pazzani C."/>
            <person name="Manzari C."/>
            <person name="Chiara M."/>
            <person name="Scrascia M."/>
        </authorList>
    </citation>
    <scope>NUCLEOTIDE SEQUENCE [LARGE SCALE GENOMIC DNA]</scope>
    <source>
        <strain evidence="3 4">H1</strain>
    </source>
</reference>
<protein>
    <submittedName>
        <fullName evidence="3">DUF2933 domain-containing protein</fullName>
    </submittedName>
</protein>
<feature type="compositionally biased region" description="Polar residues" evidence="1">
    <location>
        <begin position="78"/>
        <end position="93"/>
    </location>
</feature>
<keyword evidence="2" id="KW-1133">Transmembrane helix</keyword>
<keyword evidence="2" id="KW-0472">Membrane</keyword>
<dbReference type="InterPro" id="IPR021682">
    <property type="entry name" value="DUF2933"/>
</dbReference>
<comment type="caution">
    <text evidence="3">The sequence shown here is derived from an EMBL/GenBank/DDBJ whole genome shotgun (WGS) entry which is preliminary data.</text>
</comment>
<proteinExistence type="predicted"/>